<dbReference type="Gene3D" id="1.10.150.300">
    <property type="entry name" value="TGS-like domain"/>
    <property type="match status" value="1"/>
</dbReference>
<reference evidence="6 7" key="1">
    <citation type="submission" date="2017-10" db="EMBL/GenBank/DDBJ databases">
        <title>Novel microbial diversity and functional potential in the marine mammal oral microbiome.</title>
        <authorList>
            <person name="Dudek N.K."/>
            <person name="Sun C.L."/>
            <person name="Burstein D."/>
            <person name="Kantor R.S."/>
            <person name="Aliaga Goltsman D.S."/>
            <person name="Bik E.M."/>
            <person name="Thomas B.C."/>
            <person name="Banfield J.F."/>
            <person name="Relman D.A."/>
        </authorList>
    </citation>
    <scope>NUCLEOTIDE SEQUENCE [LARGE SCALE GENOMIC DNA]</scope>
    <source>
        <strain evidence="6">DOLJORAL78_61_10</strain>
    </source>
</reference>
<gene>
    <name evidence="6" type="ORF">CSA55_01995</name>
</gene>
<keyword evidence="2" id="KW-0547">Nucleotide-binding</keyword>
<keyword evidence="1" id="KW-0479">Metal-binding</keyword>
<evidence type="ECO:0000313" key="6">
    <source>
        <dbReference type="EMBL" id="PIE33426.1"/>
    </source>
</evidence>
<evidence type="ECO:0000256" key="2">
    <source>
        <dbReference type="ARBA" id="ARBA00022741"/>
    </source>
</evidence>
<dbReference type="InterPro" id="IPR004396">
    <property type="entry name" value="ATPase_YchF/OLA1"/>
</dbReference>
<evidence type="ECO:0000256" key="4">
    <source>
        <dbReference type="ARBA" id="ARBA00022842"/>
    </source>
</evidence>
<dbReference type="SUPFAM" id="SSF52540">
    <property type="entry name" value="P-loop containing nucleoside triphosphate hydrolases"/>
    <property type="match status" value="1"/>
</dbReference>
<dbReference type="NCBIfam" id="TIGR00092">
    <property type="entry name" value="redox-regulated ATPase YchF"/>
    <property type="match status" value="1"/>
</dbReference>
<dbReference type="InterPro" id="IPR012675">
    <property type="entry name" value="Beta-grasp_dom_sf"/>
</dbReference>
<dbReference type="STRING" id="1313172.YM304_32970"/>
<dbReference type="AlphaFoldDB" id="A0A2G6KCK2"/>
<comment type="caution">
    <text evidence="6">The sequence shown here is derived from an EMBL/GenBank/DDBJ whole genome shotgun (WGS) entry which is preliminary data.</text>
</comment>
<name>A0A2G6KCK2_9ACTN</name>
<dbReference type="Gene3D" id="3.10.20.30">
    <property type="match status" value="1"/>
</dbReference>
<dbReference type="GO" id="GO:0046872">
    <property type="term" value="F:metal ion binding"/>
    <property type="evidence" value="ECO:0007669"/>
    <property type="project" value="UniProtKB-KW"/>
</dbReference>
<evidence type="ECO:0000256" key="1">
    <source>
        <dbReference type="ARBA" id="ARBA00022723"/>
    </source>
</evidence>
<keyword evidence="4" id="KW-0460">Magnesium</keyword>
<dbReference type="PANTHER" id="PTHR23305">
    <property type="entry name" value="OBG GTPASE FAMILY"/>
    <property type="match status" value="1"/>
</dbReference>
<dbReference type="GO" id="GO:0005525">
    <property type="term" value="F:GTP binding"/>
    <property type="evidence" value="ECO:0007669"/>
    <property type="project" value="InterPro"/>
</dbReference>
<dbReference type="Pfam" id="PF06071">
    <property type="entry name" value="YchF-GTPase_C"/>
    <property type="match status" value="1"/>
</dbReference>
<evidence type="ECO:0000313" key="7">
    <source>
        <dbReference type="Proteomes" id="UP000230914"/>
    </source>
</evidence>
<protein>
    <submittedName>
        <fullName evidence="6">Redox-regulated ATPase YchF</fullName>
    </submittedName>
</protein>
<sequence>MERFGLVGLPNAGKSSLYNALTGGGALAAPYAFATKDPNIGVARVPDDRLDRLSEMSQSRKTIHTAVEVVDIGGLVEGASKGEGLGNKFLANIREVDAIVFVLRAFEDDDVPGPSDPLEHLRVVELELALADLETVEKRLADVERRSKLDRTLGDDLDALRTAYDALAEGLPLYRAGLSDEVRNILAPYFLLTNRRVLAVVNVGEDAVDTTDEAAARVAAEFNNAGDNVEVIGMCVQLEAEAAAISDPDERAEMLEGFGLGEGALFRMVRSAYHLLGLRTYFTTGEKESRAWTFFEGSTAPVCAGRIHTDFQRGFIRAEVINWEELLELGSWNAAKDAGRLRLEGKDYVARDGDVMEFRFAT</sequence>
<dbReference type="InterPro" id="IPR041706">
    <property type="entry name" value="YchF_N"/>
</dbReference>
<evidence type="ECO:0000256" key="3">
    <source>
        <dbReference type="ARBA" id="ARBA00022840"/>
    </source>
</evidence>
<dbReference type="Pfam" id="PF01926">
    <property type="entry name" value="MMR_HSR1"/>
    <property type="match status" value="1"/>
</dbReference>
<dbReference type="InterPro" id="IPR012676">
    <property type="entry name" value="TGS-like"/>
</dbReference>
<organism evidence="6 7">
    <name type="scientific">Ilumatobacter coccineus</name>
    <dbReference type="NCBI Taxonomy" id="467094"/>
    <lineage>
        <taxon>Bacteria</taxon>
        <taxon>Bacillati</taxon>
        <taxon>Actinomycetota</taxon>
        <taxon>Acidimicrobiia</taxon>
        <taxon>Acidimicrobiales</taxon>
        <taxon>Ilumatobacteraceae</taxon>
        <taxon>Ilumatobacter</taxon>
    </lineage>
</organism>
<dbReference type="SUPFAM" id="SSF81271">
    <property type="entry name" value="TGS-like"/>
    <property type="match status" value="1"/>
</dbReference>
<dbReference type="InterPro" id="IPR023192">
    <property type="entry name" value="TGS-like_dom_sf"/>
</dbReference>
<dbReference type="PROSITE" id="PS51710">
    <property type="entry name" value="G_OBG"/>
    <property type="match status" value="1"/>
</dbReference>
<proteinExistence type="predicted"/>
<dbReference type="GO" id="GO:0016887">
    <property type="term" value="F:ATP hydrolysis activity"/>
    <property type="evidence" value="ECO:0007669"/>
    <property type="project" value="InterPro"/>
</dbReference>
<dbReference type="PRINTS" id="PR00326">
    <property type="entry name" value="GTP1OBG"/>
</dbReference>
<keyword evidence="3" id="KW-0067">ATP-binding</keyword>
<dbReference type="Proteomes" id="UP000230914">
    <property type="component" value="Unassembled WGS sequence"/>
</dbReference>
<dbReference type="Gene3D" id="3.40.50.300">
    <property type="entry name" value="P-loop containing nucleotide triphosphate hydrolases"/>
    <property type="match status" value="1"/>
</dbReference>
<dbReference type="PIRSF" id="PIRSF006641">
    <property type="entry name" value="CHP00092"/>
    <property type="match status" value="1"/>
</dbReference>
<accession>A0A2G6KCK2</accession>
<dbReference type="GO" id="GO:0005524">
    <property type="term" value="F:ATP binding"/>
    <property type="evidence" value="ECO:0007669"/>
    <property type="project" value="UniProtKB-KW"/>
</dbReference>
<dbReference type="InterPro" id="IPR013029">
    <property type="entry name" value="YchF_C"/>
</dbReference>
<dbReference type="InterPro" id="IPR031167">
    <property type="entry name" value="G_OBG"/>
</dbReference>
<dbReference type="PANTHER" id="PTHR23305:SF18">
    <property type="entry name" value="OBG-TYPE G DOMAIN-CONTAINING PROTEIN"/>
    <property type="match status" value="1"/>
</dbReference>
<dbReference type="EMBL" id="PDSL01000032">
    <property type="protein sequence ID" value="PIE33426.1"/>
    <property type="molecule type" value="Genomic_DNA"/>
</dbReference>
<dbReference type="InterPro" id="IPR027417">
    <property type="entry name" value="P-loop_NTPase"/>
</dbReference>
<dbReference type="CDD" id="cd01900">
    <property type="entry name" value="YchF"/>
    <property type="match status" value="1"/>
</dbReference>
<dbReference type="InterPro" id="IPR006073">
    <property type="entry name" value="GTP-bd"/>
</dbReference>
<dbReference type="FunFam" id="3.10.20.30:FF:000001">
    <property type="entry name" value="Ribosome-binding ATPase YchF"/>
    <property type="match status" value="1"/>
</dbReference>
<feature type="domain" description="OBG-type G" evidence="5">
    <location>
        <begin position="2"/>
        <end position="362"/>
    </location>
</feature>
<evidence type="ECO:0000259" key="5">
    <source>
        <dbReference type="PROSITE" id="PS51710"/>
    </source>
</evidence>
<dbReference type="GO" id="GO:0005737">
    <property type="term" value="C:cytoplasm"/>
    <property type="evidence" value="ECO:0007669"/>
    <property type="project" value="TreeGrafter"/>
</dbReference>
<dbReference type="CDD" id="cd04867">
    <property type="entry name" value="TGS_YchF_OLA1"/>
    <property type="match status" value="1"/>
</dbReference>